<dbReference type="Proteomes" id="UP001295740">
    <property type="component" value="Unassembled WGS sequence"/>
</dbReference>
<evidence type="ECO:0000256" key="1">
    <source>
        <dbReference type="SAM" id="SignalP"/>
    </source>
</evidence>
<feature type="chain" id="PRO_5042597851" evidence="1">
    <location>
        <begin position="19"/>
        <end position="180"/>
    </location>
</feature>
<dbReference type="Pfam" id="PF20493">
    <property type="entry name" value="WD-like_fungi"/>
    <property type="match status" value="1"/>
</dbReference>
<sequence length="180" mass="19601">MQFNSLILALSGTTLLMAHPFTERDNGFIELDRQPASHGSGHLVFLGSGENTKRMNMDERNPIEERASCTNDPTPSCSGDHTARNDICDKLVTELFADPTISVGSSPRQICYEGDAAESNEYCCVSWHNVVDGLTKGDLAPIAQTIEQQCTQNGISGKTNNVWVFNTCTSVCLSNRGTHC</sequence>
<reference evidence="3" key="1">
    <citation type="submission" date="2023-10" db="EMBL/GenBank/DDBJ databases">
        <authorList>
            <person name="Hackl T."/>
        </authorList>
    </citation>
    <scope>NUCLEOTIDE SEQUENCE</scope>
</reference>
<evidence type="ECO:0000259" key="2">
    <source>
        <dbReference type="Pfam" id="PF20493"/>
    </source>
</evidence>
<protein>
    <submittedName>
        <fullName evidence="3">Uu.00g090820.m01.CDS01</fullName>
    </submittedName>
</protein>
<feature type="signal peptide" evidence="1">
    <location>
        <begin position="1"/>
        <end position="18"/>
    </location>
</feature>
<dbReference type="EMBL" id="CAUWAG010000010">
    <property type="protein sequence ID" value="CAJ2507896.1"/>
    <property type="molecule type" value="Genomic_DNA"/>
</dbReference>
<dbReference type="InterPro" id="IPR046925">
    <property type="entry name" value="WD-like_fungi"/>
</dbReference>
<feature type="domain" description="WD-like" evidence="2">
    <location>
        <begin position="70"/>
        <end position="180"/>
    </location>
</feature>
<accession>A0AAI8VMX4</accession>
<keyword evidence="4" id="KW-1185">Reference proteome</keyword>
<dbReference type="AlphaFoldDB" id="A0AAI8VMX4"/>
<evidence type="ECO:0000313" key="4">
    <source>
        <dbReference type="Proteomes" id="UP001295740"/>
    </source>
</evidence>
<proteinExistence type="predicted"/>
<gene>
    <name evidence="3" type="ORF">KHLLAP_LOCUS8364</name>
</gene>
<organism evidence="3 4">
    <name type="scientific">Anthostomella pinea</name>
    <dbReference type="NCBI Taxonomy" id="933095"/>
    <lineage>
        <taxon>Eukaryota</taxon>
        <taxon>Fungi</taxon>
        <taxon>Dikarya</taxon>
        <taxon>Ascomycota</taxon>
        <taxon>Pezizomycotina</taxon>
        <taxon>Sordariomycetes</taxon>
        <taxon>Xylariomycetidae</taxon>
        <taxon>Xylariales</taxon>
        <taxon>Xylariaceae</taxon>
        <taxon>Anthostomella</taxon>
    </lineage>
</organism>
<comment type="caution">
    <text evidence="3">The sequence shown here is derived from an EMBL/GenBank/DDBJ whole genome shotgun (WGS) entry which is preliminary data.</text>
</comment>
<evidence type="ECO:0000313" key="3">
    <source>
        <dbReference type="EMBL" id="CAJ2507896.1"/>
    </source>
</evidence>
<name>A0AAI8VMX4_9PEZI</name>
<keyword evidence="1" id="KW-0732">Signal</keyword>